<dbReference type="Pfam" id="PF00010">
    <property type="entry name" value="HLH"/>
    <property type="match status" value="1"/>
</dbReference>
<dbReference type="PANTHER" id="PTHR19290">
    <property type="entry name" value="BASIC HELIX-LOOP-HELIX PROTEIN NEUROGENIN-RELATED"/>
    <property type="match status" value="1"/>
</dbReference>
<dbReference type="OrthoDB" id="5969565at2759"/>
<dbReference type="GO" id="GO:0000981">
    <property type="term" value="F:DNA-binding transcription factor activity, RNA polymerase II-specific"/>
    <property type="evidence" value="ECO:0007669"/>
    <property type="project" value="TreeGrafter"/>
</dbReference>
<protein>
    <recommendedName>
        <fullName evidence="1">BHLH domain-containing protein</fullName>
    </recommendedName>
</protein>
<reference evidence="2 3" key="1">
    <citation type="submission" date="2018-08" db="EMBL/GenBank/DDBJ databases">
        <authorList>
            <person name="Laetsch R D."/>
            <person name="Stevens L."/>
            <person name="Kumar S."/>
            <person name="Blaxter L. M."/>
        </authorList>
    </citation>
    <scope>NUCLEOTIDE SEQUENCE [LARGE SCALE GENOMIC DNA]</scope>
</reference>
<dbReference type="GO" id="GO:0045944">
    <property type="term" value="P:positive regulation of transcription by RNA polymerase II"/>
    <property type="evidence" value="ECO:0007669"/>
    <property type="project" value="TreeGrafter"/>
</dbReference>
<keyword evidence="3" id="KW-1185">Reference proteome</keyword>
<proteinExistence type="predicted"/>
<dbReference type="PANTHER" id="PTHR19290:SF163">
    <property type="entry name" value="BASIC HELIX-LOOP-HELIX NEURAL TRANSCRIPTION FACTOR TAP"/>
    <property type="match status" value="1"/>
</dbReference>
<dbReference type="InterPro" id="IPR036638">
    <property type="entry name" value="HLH_DNA-bd_sf"/>
</dbReference>
<sequence>MLAPNHLPRLLRQLKHQRQWAQSVPIASYMDRKSPITTKCQNEESSTSTYTHQYQLMKKRTNKTSGEDVMRRTKRKYRCRIRSPETIRRTKQIRRSKANARERRRMHNLNEALEKLRRTLPQLPDEPKLTKIETLRMANSYIYSLRQILNDGQEREGDETVATTTPHGQSLYGSADSRLKCSETFSL</sequence>
<dbReference type="GO" id="GO:0061564">
    <property type="term" value="P:axon development"/>
    <property type="evidence" value="ECO:0007669"/>
    <property type="project" value="TreeGrafter"/>
</dbReference>
<dbReference type="InterPro" id="IPR050359">
    <property type="entry name" value="bHLH_transcription_factors"/>
</dbReference>
<dbReference type="GO" id="GO:0046983">
    <property type="term" value="F:protein dimerization activity"/>
    <property type="evidence" value="ECO:0007669"/>
    <property type="project" value="InterPro"/>
</dbReference>
<dbReference type="GO" id="GO:0005634">
    <property type="term" value="C:nucleus"/>
    <property type="evidence" value="ECO:0007669"/>
    <property type="project" value="TreeGrafter"/>
</dbReference>
<evidence type="ECO:0000313" key="2">
    <source>
        <dbReference type="EMBL" id="VDK83857.1"/>
    </source>
</evidence>
<dbReference type="SMART" id="SM00353">
    <property type="entry name" value="HLH"/>
    <property type="match status" value="1"/>
</dbReference>
<dbReference type="Proteomes" id="UP000277928">
    <property type="component" value="Unassembled WGS sequence"/>
</dbReference>
<dbReference type="GO" id="GO:0070888">
    <property type="term" value="F:E-box binding"/>
    <property type="evidence" value="ECO:0007669"/>
    <property type="project" value="TreeGrafter"/>
</dbReference>
<gene>
    <name evidence="2" type="ORF">NLS_LOCUS6398</name>
</gene>
<dbReference type="PROSITE" id="PS50888">
    <property type="entry name" value="BHLH"/>
    <property type="match status" value="1"/>
</dbReference>
<dbReference type="OMA" id="WNCQINE"/>
<dbReference type="InterPro" id="IPR011598">
    <property type="entry name" value="bHLH_dom"/>
</dbReference>
<dbReference type="EMBL" id="UYRX01000560">
    <property type="protein sequence ID" value="VDK83857.1"/>
    <property type="molecule type" value="Genomic_DNA"/>
</dbReference>
<feature type="domain" description="BHLH" evidence="1">
    <location>
        <begin position="93"/>
        <end position="145"/>
    </location>
</feature>
<dbReference type="SUPFAM" id="SSF47459">
    <property type="entry name" value="HLH, helix-loop-helix DNA-binding domain"/>
    <property type="match status" value="1"/>
</dbReference>
<dbReference type="Gene3D" id="4.10.280.10">
    <property type="entry name" value="Helix-loop-helix DNA-binding domain"/>
    <property type="match status" value="1"/>
</dbReference>
<name>A0A3P6TFF3_LITSI</name>
<accession>A0A3P6TFF3</accession>
<dbReference type="STRING" id="42156.A0A3P6TFF3"/>
<dbReference type="AlphaFoldDB" id="A0A3P6TFF3"/>
<dbReference type="GO" id="GO:0007423">
    <property type="term" value="P:sensory organ development"/>
    <property type="evidence" value="ECO:0007669"/>
    <property type="project" value="TreeGrafter"/>
</dbReference>
<evidence type="ECO:0000313" key="3">
    <source>
        <dbReference type="Proteomes" id="UP000277928"/>
    </source>
</evidence>
<evidence type="ECO:0000259" key="1">
    <source>
        <dbReference type="PROSITE" id="PS50888"/>
    </source>
</evidence>
<organism evidence="2 3">
    <name type="scientific">Litomosoides sigmodontis</name>
    <name type="common">Filarial nematode worm</name>
    <dbReference type="NCBI Taxonomy" id="42156"/>
    <lineage>
        <taxon>Eukaryota</taxon>
        <taxon>Metazoa</taxon>
        <taxon>Ecdysozoa</taxon>
        <taxon>Nematoda</taxon>
        <taxon>Chromadorea</taxon>
        <taxon>Rhabditida</taxon>
        <taxon>Spirurina</taxon>
        <taxon>Spiruromorpha</taxon>
        <taxon>Filarioidea</taxon>
        <taxon>Onchocercidae</taxon>
        <taxon>Litomosoides</taxon>
    </lineage>
</organism>